<evidence type="ECO:0000256" key="1">
    <source>
        <dbReference type="SAM" id="MobiDB-lite"/>
    </source>
</evidence>
<dbReference type="InterPro" id="IPR050923">
    <property type="entry name" value="Cell_Proc_Reg/RNA_Proc"/>
</dbReference>
<dbReference type="EMBL" id="WJQU01000003">
    <property type="protein sequence ID" value="KAJ6640240.1"/>
    <property type="molecule type" value="Genomic_DNA"/>
</dbReference>
<dbReference type="Pfam" id="PF00498">
    <property type="entry name" value="FHA"/>
    <property type="match status" value="1"/>
</dbReference>
<dbReference type="SUPFAM" id="SSF49879">
    <property type="entry name" value="SMAD/FHA domain"/>
    <property type="match status" value="1"/>
</dbReference>
<gene>
    <name evidence="3" type="primary">Ppp1r8</name>
    <name evidence="3" type="ORF">Bhyg_12990</name>
</gene>
<organism evidence="3 4">
    <name type="scientific">Pseudolycoriella hygida</name>
    <dbReference type="NCBI Taxonomy" id="35572"/>
    <lineage>
        <taxon>Eukaryota</taxon>
        <taxon>Metazoa</taxon>
        <taxon>Ecdysozoa</taxon>
        <taxon>Arthropoda</taxon>
        <taxon>Hexapoda</taxon>
        <taxon>Insecta</taxon>
        <taxon>Pterygota</taxon>
        <taxon>Neoptera</taxon>
        <taxon>Endopterygota</taxon>
        <taxon>Diptera</taxon>
        <taxon>Nematocera</taxon>
        <taxon>Sciaroidea</taxon>
        <taxon>Sciaridae</taxon>
        <taxon>Pseudolycoriella</taxon>
    </lineage>
</organism>
<dbReference type="InterPro" id="IPR000253">
    <property type="entry name" value="FHA_dom"/>
</dbReference>
<dbReference type="SMART" id="SM00240">
    <property type="entry name" value="FHA"/>
    <property type="match status" value="1"/>
</dbReference>
<feature type="compositionally biased region" description="Basic and acidic residues" evidence="1">
    <location>
        <begin position="294"/>
        <end position="317"/>
    </location>
</feature>
<sequence>MIDEKKCYLFGRNPQLNDFCIDHSSCSRVHAAYVYHKHLNISYLVDLGSTHGTFIGNLQIEPHKPTQLHINSTFHFGASTRYYTLRERPTPGSRSSNNIMEDIPMNDMSDGSFLIPETQMELDNLTEYNTAHNRRISMLGITDDNNLKKSAKKKKRRSVTFNEEEIVINPEDINPAIGRFRNLIQTTVVPAKRIKLDTVIGTPQTSSELSKHMHPSNFIPQLYEDLPPATGGESSKMDTFSSSIDSTTSMSNLGSKLGILFPNPAPEVTPTISESDTLPTQLPQPSHKVVNPGTEHEHMSENLSEPKKKKYAKEAWPGRKPLLNSF</sequence>
<evidence type="ECO:0000313" key="4">
    <source>
        <dbReference type="Proteomes" id="UP001151699"/>
    </source>
</evidence>
<dbReference type="PROSITE" id="PS50006">
    <property type="entry name" value="FHA_DOMAIN"/>
    <property type="match status" value="1"/>
</dbReference>
<dbReference type="CDD" id="cd22674">
    <property type="entry name" value="FHA_PPP1R8"/>
    <property type="match status" value="1"/>
</dbReference>
<comment type="caution">
    <text evidence="3">The sequence shown here is derived from an EMBL/GenBank/DDBJ whole genome shotgun (WGS) entry which is preliminary data.</text>
</comment>
<dbReference type="Gene3D" id="2.60.200.20">
    <property type="match status" value="1"/>
</dbReference>
<keyword evidence="4" id="KW-1185">Reference proteome</keyword>
<reference evidence="3" key="1">
    <citation type="submission" date="2022-07" db="EMBL/GenBank/DDBJ databases">
        <authorList>
            <person name="Trinca V."/>
            <person name="Uliana J.V.C."/>
            <person name="Torres T.T."/>
            <person name="Ward R.J."/>
            <person name="Monesi N."/>
        </authorList>
    </citation>
    <scope>NUCLEOTIDE SEQUENCE</scope>
    <source>
        <strain evidence="3">HSMRA1968</strain>
        <tissue evidence="3">Whole embryos</tissue>
    </source>
</reference>
<dbReference type="InterPro" id="IPR008984">
    <property type="entry name" value="SMAD_FHA_dom_sf"/>
</dbReference>
<feature type="region of interest" description="Disordered" evidence="1">
    <location>
        <begin position="268"/>
        <end position="326"/>
    </location>
</feature>
<dbReference type="FunFam" id="2.60.200.20:FF:000019">
    <property type="entry name" value="Nuclear inhibitor of protein phosphatase"/>
    <property type="match status" value="1"/>
</dbReference>
<accession>A0A9Q0MYG4</accession>
<dbReference type="Proteomes" id="UP001151699">
    <property type="component" value="Chromosome X"/>
</dbReference>
<proteinExistence type="predicted"/>
<name>A0A9Q0MYG4_9DIPT</name>
<dbReference type="Gene3D" id="6.10.250.1290">
    <property type="match status" value="1"/>
</dbReference>
<feature type="compositionally biased region" description="Polar residues" evidence="1">
    <location>
        <begin position="270"/>
        <end position="284"/>
    </location>
</feature>
<dbReference type="AlphaFoldDB" id="A0A9Q0MYG4"/>
<feature type="domain" description="FHA" evidence="2">
    <location>
        <begin position="8"/>
        <end position="60"/>
    </location>
</feature>
<dbReference type="OrthoDB" id="4096268at2759"/>
<evidence type="ECO:0000259" key="2">
    <source>
        <dbReference type="PROSITE" id="PS50006"/>
    </source>
</evidence>
<protein>
    <submittedName>
        <fullName evidence="3">Nuclear inhibitor of protein phosphatase 1</fullName>
    </submittedName>
</protein>
<evidence type="ECO:0000313" key="3">
    <source>
        <dbReference type="EMBL" id="KAJ6640240.1"/>
    </source>
</evidence>
<dbReference type="PANTHER" id="PTHR23308">
    <property type="entry name" value="NUCLEAR INHIBITOR OF PROTEIN PHOSPHATASE-1"/>
    <property type="match status" value="1"/>
</dbReference>